<keyword evidence="1" id="KW-0479">Metal-binding</keyword>
<comment type="caution">
    <text evidence="8">The sequence shown here is derived from an EMBL/GenBank/DDBJ whole genome shotgun (WGS) entry which is preliminary data.</text>
</comment>
<keyword evidence="2" id="KW-0805">Transcription regulation</keyword>
<keyword evidence="3" id="KW-0238">DNA-binding</keyword>
<dbReference type="PRINTS" id="PR00755">
    <property type="entry name" value="AFLATOXINBRP"/>
</dbReference>
<sequence length="375" mass="41345">MPRPRVSNRKLRSSCNSCGSAKVRCDRQHPQCRRCASNGLECIYELSRRFGRPPRRRTPVKTIHTREANDSSAIIQHPPELEAVSDAGSSPMELSTTHPEPAPGLDFELLDPQLLEGEWPQLGLMSNPTAALPSSLQHYEPLISPSSSISGSHSCALEPYEIFANLICPAKDIHPPKSNSDRVPVHLDQVLHCNRKAVDRMVELLKCSCSTSTHRLMIHGSILSKILIWYQQAAGLQCSSDCLNPESRGLVELTGMTPSGTFPPSRSDRASNDLAQTTGFIVTAVPASLGTFGIEDHKMQAKIRNHLILSEVEKMSSLVQLFESHISFDSPGSSAAGLHALTTAWIRKEYTDLVTFLKTERSSLDQQEILFSLDM</sequence>
<dbReference type="SMART" id="SM00066">
    <property type="entry name" value="GAL4"/>
    <property type="match status" value="1"/>
</dbReference>
<accession>A0AAV9HXX9</accession>
<evidence type="ECO:0000256" key="2">
    <source>
        <dbReference type="ARBA" id="ARBA00023015"/>
    </source>
</evidence>
<protein>
    <recommendedName>
        <fullName evidence="7">Zn(2)-C6 fungal-type domain-containing protein</fullName>
    </recommendedName>
</protein>
<keyword evidence="9" id="KW-1185">Reference proteome</keyword>
<evidence type="ECO:0000256" key="3">
    <source>
        <dbReference type="ARBA" id="ARBA00023125"/>
    </source>
</evidence>
<reference evidence="8" key="1">
    <citation type="journal article" date="2023" name="Mol. Phylogenet. Evol.">
        <title>Genome-scale phylogeny and comparative genomics of the fungal order Sordariales.</title>
        <authorList>
            <person name="Hensen N."/>
            <person name="Bonometti L."/>
            <person name="Westerberg I."/>
            <person name="Brannstrom I.O."/>
            <person name="Guillou S."/>
            <person name="Cros-Aarteil S."/>
            <person name="Calhoun S."/>
            <person name="Haridas S."/>
            <person name="Kuo A."/>
            <person name="Mondo S."/>
            <person name="Pangilinan J."/>
            <person name="Riley R."/>
            <person name="LaButti K."/>
            <person name="Andreopoulos B."/>
            <person name="Lipzen A."/>
            <person name="Chen C."/>
            <person name="Yan M."/>
            <person name="Daum C."/>
            <person name="Ng V."/>
            <person name="Clum A."/>
            <person name="Steindorff A."/>
            <person name="Ohm R.A."/>
            <person name="Martin F."/>
            <person name="Silar P."/>
            <person name="Natvig D.O."/>
            <person name="Lalanne C."/>
            <person name="Gautier V."/>
            <person name="Ament-Velasquez S.L."/>
            <person name="Kruys A."/>
            <person name="Hutchinson M.I."/>
            <person name="Powell A.J."/>
            <person name="Barry K."/>
            <person name="Miller A.N."/>
            <person name="Grigoriev I.V."/>
            <person name="Debuchy R."/>
            <person name="Gladieux P."/>
            <person name="Hiltunen Thoren M."/>
            <person name="Johannesson H."/>
        </authorList>
    </citation>
    <scope>NUCLEOTIDE SEQUENCE</scope>
    <source>
        <strain evidence="8">PSN324</strain>
    </source>
</reference>
<evidence type="ECO:0000256" key="5">
    <source>
        <dbReference type="ARBA" id="ARBA00023242"/>
    </source>
</evidence>
<dbReference type="Pfam" id="PF08493">
    <property type="entry name" value="AflR"/>
    <property type="match status" value="1"/>
</dbReference>
<feature type="region of interest" description="Disordered" evidence="6">
    <location>
        <begin position="64"/>
        <end position="106"/>
    </location>
</feature>
<dbReference type="InterPro" id="IPR013700">
    <property type="entry name" value="AflR"/>
</dbReference>
<dbReference type="GO" id="GO:0045122">
    <property type="term" value="P:aflatoxin biosynthetic process"/>
    <property type="evidence" value="ECO:0007669"/>
    <property type="project" value="InterPro"/>
</dbReference>
<dbReference type="GO" id="GO:0000981">
    <property type="term" value="F:DNA-binding transcription factor activity, RNA polymerase II-specific"/>
    <property type="evidence" value="ECO:0007669"/>
    <property type="project" value="InterPro"/>
</dbReference>
<dbReference type="SUPFAM" id="SSF57701">
    <property type="entry name" value="Zn2/Cys6 DNA-binding domain"/>
    <property type="match status" value="1"/>
</dbReference>
<dbReference type="InterPro" id="IPR036864">
    <property type="entry name" value="Zn2-C6_fun-type_DNA-bd_sf"/>
</dbReference>
<dbReference type="InterPro" id="IPR050675">
    <property type="entry name" value="OAF3"/>
</dbReference>
<dbReference type="GO" id="GO:0003677">
    <property type="term" value="F:DNA binding"/>
    <property type="evidence" value="ECO:0007669"/>
    <property type="project" value="UniProtKB-KW"/>
</dbReference>
<dbReference type="Pfam" id="PF00172">
    <property type="entry name" value="Zn_clus"/>
    <property type="match status" value="1"/>
</dbReference>
<organism evidence="8 9">
    <name type="scientific">Cladorrhinum samala</name>
    <dbReference type="NCBI Taxonomy" id="585594"/>
    <lineage>
        <taxon>Eukaryota</taxon>
        <taxon>Fungi</taxon>
        <taxon>Dikarya</taxon>
        <taxon>Ascomycota</taxon>
        <taxon>Pezizomycotina</taxon>
        <taxon>Sordariomycetes</taxon>
        <taxon>Sordariomycetidae</taxon>
        <taxon>Sordariales</taxon>
        <taxon>Podosporaceae</taxon>
        <taxon>Cladorrhinum</taxon>
    </lineage>
</organism>
<dbReference type="GO" id="GO:0008270">
    <property type="term" value="F:zinc ion binding"/>
    <property type="evidence" value="ECO:0007669"/>
    <property type="project" value="InterPro"/>
</dbReference>
<dbReference type="PANTHER" id="PTHR31069:SF31">
    <property type="entry name" value="MONODICTYPHENONE CLUSTER TRANSCRIPTION FACTOR-RELATED"/>
    <property type="match status" value="1"/>
</dbReference>
<dbReference type="GO" id="GO:0005634">
    <property type="term" value="C:nucleus"/>
    <property type="evidence" value="ECO:0007669"/>
    <property type="project" value="InterPro"/>
</dbReference>
<keyword evidence="5" id="KW-0539">Nucleus</keyword>
<evidence type="ECO:0000256" key="1">
    <source>
        <dbReference type="ARBA" id="ARBA00022723"/>
    </source>
</evidence>
<dbReference type="PROSITE" id="PS50048">
    <property type="entry name" value="ZN2_CY6_FUNGAL_2"/>
    <property type="match status" value="1"/>
</dbReference>
<dbReference type="PANTHER" id="PTHR31069">
    <property type="entry name" value="OLEATE-ACTIVATED TRANSCRIPTION FACTOR 1-RELATED"/>
    <property type="match status" value="1"/>
</dbReference>
<evidence type="ECO:0000313" key="9">
    <source>
        <dbReference type="Proteomes" id="UP001321749"/>
    </source>
</evidence>
<proteinExistence type="predicted"/>
<dbReference type="EMBL" id="MU864945">
    <property type="protein sequence ID" value="KAK4464790.1"/>
    <property type="molecule type" value="Genomic_DNA"/>
</dbReference>
<evidence type="ECO:0000313" key="8">
    <source>
        <dbReference type="EMBL" id="KAK4464790.1"/>
    </source>
</evidence>
<evidence type="ECO:0000256" key="4">
    <source>
        <dbReference type="ARBA" id="ARBA00023163"/>
    </source>
</evidence>
<name>A0AAV9HXX9_9PEZI</name>
<dbReference type="CDD" id="cd00067">
    <property type="entry name" value="GAL4"/>
    <property type="match status" value="1"/>
</dbReference>
<dbReference type="AlphaFoldDB" id="A0AAV9HXX9"/>
<gene>
    <name evidence="8" type="ORF">QBC42DRAFT_317632</name>
</gene>
<dbReference type="Gene3D" id="4.10.240.10">
    <property type="entry name" value="Zn(2)-C6 fungal-type DNA-binding domain"/>
    <property type="match status" value="1"/>
</dbReference>
<reference evidence="8" key="2">
    <citation type="submission" date="2023-06" db="EMBL/GenBank/DDBJ databases">
        <authorList>
            <consortium name="Lawrence Berkeley National Laboratory"/>
            <person name="Mondo S.J."/>
            <person name="Hensen N."/>
            <person name="Bonometti L."/>
            <person name="Westerberg I."/>
            <person name="Brannstrom I.O."/>
            <person name="Guillou S."/>
            <person name="Cros-Aarteil S."/>
            <person name="Calhoun S."/>
            <person name="Haridas S."/>
            <person name="Kuo A."/>
            <person name="Pangilinan J."/>
            <person name="Riley R."/>
            <person name="Labutti K."/>
            <person name="Andreopoulos B."/>
            <person name="Lipzen A."/>
            <person name="Chen C."/>
            <person name="Yanf M."/>
            <person name="Daum C."/>
            <person name="Ng V."/>
            <person name="Clum A."/>
            <person name="Steindorff A."/>
            <person name="Ohm R."/>
            <person name="Martin F."/>
            <person name="Silar P."/>
            <person name="Natvig D."/>
            <person name="Lalanne C."/>
            <person name="Gautier V."/>
            <person name="Ament-Velasquez S.L."/>
            <person name="Kruys A."/>
            <person name="Hutchinson M.I."/>
            <person name="Powell A.J."/>
            <person name="Barry K."/>
            <person name="Miller A.N."/>
            <person name="Grigoriev I.V."/>
            <person name="Debuchy R."/>
            <person name="Gladieux P."/>
            <person name="Thoren M.H."/>
            <person name="Johannesson H."/>
        </authorList>
    </citation>
    <scope>NUCLEOTIDE SEQUENCE</scope>
    <source>
        <strain evidence="8">PSN324</strain>
    </source>
</reference>
<evidence type="ECO:0000259" key="7">
    <source>
        <dbReference type="PROSITE" id="PS50048"/>
    </source>
</evidence>
<evidence type="ECO:0000256" key="6">
    <source>
        <dbReference type="SAM" id="MobiDB-lite"/>
    </source>
</evidence>
<feature type="domain" description="Zn(2)-C6 fungal-type" evidence="7">
    <location>
        <begin position="14"/>
        <end position="44"/>
    </location>
</feature>
<dbReference type="Proteomes" id="UP001321749">
    <property type="component" value="Unassembled WGS sequence"/>
</dbReference>
<keyword evidence="4" id="KW-0804">Transcription</keyword>
<dbReference type="InterPro" id="IPR001138">
    <property type="entry name" value="Zn2Cys6_DnaBD"/>
</dbReference>